<dbReference type="Proteomes" id="UP000078541">
    <property type="component" value="Unassembled WGS sequence"/>
</dbReference>
<reference evidence="1 2" key="1">
    <citation type="submission" date="2016-03" db="EMBL/GenBank/DDBJ databases">
        <title>Trachymyrmex septentrionalis WGS genome.</title>
        <authorList>
            <person name="Nygaard S."/>
            <person name="Hu H."/>
            <person name="Boomsma J."/>
            <person name="Zhang G."/>
        </authorList>
    </citation>
    <scope>NUCLEOTIDE SEQUENCE [LARGE SCALE GENOMIC DNA]</scope>
    <source>
        <strain evidence="1">Tsep2-gDNA-1</strain>
        <tissue evidence="1">Whole body</tissue>
    </source>
</reference>
<dbReference type="AlphaFoldDB" id="A0A195EV06"/>
<organism evidence="1 2">
    <name type="scientific">Trachymyrmex septentrionalis</name>
    <dbReference type="NCBI Taxonomy" id="34720"/>
    <lineage>
        <taxon>Eukaryota</taxon>
        <taxon>Metazoa</taxon>
        <taxon>Ecdysozoa</taxon>
        <taxon>Arthropoda</taxon>
        <taxon>Hexapoda</taxon>
        <taxon>Insecta</taxon>
        <taxon>Pterygota</taxon>
        <taxon>Neoptera</taxon>
        <taxon>Endopterygota</taxon>
        <taxon>Hymenoptera</taxon>
        <taxon>Apocrita</taxon>
        <taxon>Aculeata</taxon>
        <taxon>Formicoidea</taxon>
        <taxon>Formicidae</taxon>
        <taxon>Myrmicinae</taxon>
        <taxon>Trachymyrmex</taxon>
    </lineage>
</organism>
<keyword evidence="2" id="KW-1185">Reference proteome</keyword>
<evidence type="ECO:0000313" key="2">
    <source>
        <dbReference type="Proteomes" id="UP000078541"/>
    </source>
</evidence>
<dbReference type="EMBL" id="KQ981954">
    <property type="protein sequence ID" value="KYN32095.1"/>
    <property type="molecule type" value="Genomic_DNA"/>
</dbReference>
<name>A0A195EV06_9HYME</name>
<protein>
    <submittedName>
        <fullName evidence="1">Uncharacterized protein</fullName>
    </submittedName>
</protein>
<proteinExistence type="predicted"/>
<sequence length="140" mass="15944">PFHSRKEPQRKRKKTDETINITKSEFKETSHRKKSIPSNLQGITFMAHGQNILSVISVGRTDRPTVKLDHVWIKWQHGSPADADISTLGAARLYQYTCIYEAAGHTDEYTLPYIRIPVGIPVHAFLHHHTVTYAAEITEV</sequence>
<accession>A0A195EV06</accession>
<feature type="non-terminal residue" evidence="1">
    <location>
        <position position="1"/>
    </location>
</feature>
<evidence type="ECO:0000313" key="1">
    <source>
        <dbReference type="EMBL" id="KYN32095.1"/>
    </source>
</evidence>
<gene>
    <name evidence="1" type="ORF">ALC56_13473</name>
</gene>